<dbReference type="SUPFAM" id="SSF53756">
    <property type="entry name" value="UDP-Glycosyltransferase/glycogen phosphorylase"/>
    <property type="match status" value="1"/>
</dbReference>
<sequence length="324" mass="37945">MSRICLYYKREAEGDRWLVGDRYIRHLARRLVRGKSRLSGIEKVFANLCLGLDKLGIKYYINLPFNQLHESDFVGVLGAGKGCLNGYRKSNSIVAGIGLMTHPSEWSTLCKDYPIVKYLQHSEWANNIYKPYFGDRCQIWAVGIDTETWQNQQTIMKTTDFLIYDKIMWNYDIKSKQILRPIRELLNDKGLTFKELRYGSYNPQDYKNILSSCRSMIFLCEHESQGLAYQECLSSDVPILAWDQGEYLDPNRFKWGDPYIRATSVPYWSNRCGIKFQNINEFPNKLEEFLDNLSSQYFAPRDYILNNLTLEKCAKNYLDILLNI</sequence>
<proteinExistence type="predicted"/>
<dbReference type="Proteomes" id="UP000738376">
    <property type="component" value="Unassembled WGS sequence"/>
</dbReference>
<evidence type="ECO:0000313" key="1">
    <source>
        <dbReference type="EMBL" id="NMF56628.1"/>
    </source>
</evidence>
<reference evidence="1 2" key="1">
    <citation type="submission" date="2020-03" db="EMBL/GenBank/DDBJ databases">
        <title>Draft Genome Sequence of 2-Methylisoborneol Producing Pseudanabaena yagii Strain GIHE-NHR1 Isolated from North Han River in South Korea.</title>
        <authorList>
            <person name="Jeong J."/>
        </authorList>
    </citation>
    <scope>NUCLEOTIDE SEQUENCE [LARGE SCALE GENOMIC DNA]</scope>
    <source>
        <strain evidence="1 2">GIHE-NHR1</strain>
    </source>
</reference>
<dbReference type="RefSeq" id="WP_169361752.1">
    <property type="nucleotide sequence ID" value="NZ_JAAVJL010000001.1"/>
</dbReference>
<gene>
    <name evidence="1" type="ORF">HC246_00930</name>
</gene>
<comment type="caution">
    <text evidence="1">The sequence shown here is derived from an EMBL/GenBank/DDBJ whole genome shotgun (WGS) entry which is preliminary data.</text>
</comment>
<keyword evidence="2" id="KW-1185">Reference proteome</keyword>
<protein>
    <submittedName>
        <fullName evidence="1">Glycosyltransferase family 1 protein</fullName>
    </submittedName>
</protein>
<accession>A0ABX1LKM3</accession>
<organism evidence="1 2">
    <name type="scientific">Pseudanabaena yagii GIHE-NHR1</name>
    <dbReference type="NCBI Taxonomy" id="2722753"/>
    <lineage>
        <taxon>Bacteria</taxon>
        <taxon>Bacillati</taxon>
        <taxon>Cyanobacteriota</taxon>
        <taxon>Cyanophyceae</taxon>
        <taxon>Pseudanabaenales</taxon>
        <taxon>Pseudanabaenaceae</taxon>
        <taxon>Pseudanabaena</taxon>
        <taxon>Pseudanabaena yagii</taxon>
    </lineage>
</organism>
<dbReference type="EMBL" id="JAAVJL010000001">
    <property type="protein sequence ID" value="NMF56628.1"/>
    <property type="molecule type" value="Genomic_DNA"/>
</dbReference>
<name>A0ABX1LKM3_9CYAN</name>
<evidence type="ECO:0000313" key="2">
    <source>
        <dbReference type="Proteomes" id="UP000738376"/>
    </source>
</evidence>